<gene>
    <name evidence="1" type="ORF">J1902_18295</name>
</gene>
<comment type="caution">
    <text evidence="1">The sequence shown here is derived from an EMBL/GenBank/DDBJ whole genome shotgun (WGS) entry which is preliminary data.</text>
</comment>
<sequence length="70" mass="7716">MQLLPPLLGEKMNEWVDRADFLEIKHIEIYGTPSAALLEADQHWVDSGAISRTVKPVHVAGFTRGSVDAS</sequence>
<name>A0A939HM44_9MICC</name>
<proteinExistence type="predicted"/>
<organism evidence="1 2">
    <name type="scientific">Arthrobacter cavernae</name>
    <dbReference type="NCBI Taxonomy" id="2817681"/>
    <lineage>
        <taxon>Bacteria</taxon>
        <taxon>Bacillati</taxon>
        <taxon>Actinomycetota</taxon>
        <taxon>Actinomycetes</taxon>
        <taxon>Micrococcales</taxon>
        <taxon>Micrococcaceae</taxon>
        <taxon>Arthrobacter</taxon>
    </lineage>
</organism>
<dbReference type="EMBL" id="JAFNLL010000067">
    <property type="protein sequence ID" value="MBO1269885.1"/>
    <property type="molecule type" value="Genomic_DNA"/>
</dbReference>
<protein>
    <submittedName>
        <fullName evidence="1">Uncharacterized protein</fullName>
    </submittedName>
</protein>
<evidence type="ECO:0000313" key="1">
    <source>
        <dbReference type="EMBL" id="MBO1269885.1"/>
    </source>
</evidence>
<reference evidence="1" key="1">
    <citation type="submission" date="2021-03" db="EMBL/GenBank/DDBJ databases">
        <title>A new species, PO-11, isolated from a karst cave deposit.</title>
        <authorList>
            <person name="Zhaoxiaoyong W."/>
        </authorList>
    </citation>
    <scope>NUCLEOTIDE SEQUENCE</scope>
    <source>
        <strain evidence="1">PO-11</strain>
    </source>
</reference>
<accession>A0A939HM44</accession>
<dbReference type="AlphaFoldDB" id="A0A939HM44"/>
<keyword evidence="2" id="KW-1185">Reference proteome</keyword>
<dbReference type="RefSeq" id="WP_207617806.1">
    <property type="nucleotide sequence ID" value="NZ_JAFNLL010000067.1"/>
</dbReference>
<dbReference type="Proteomes" id="UP000664164">
    <property type="component" value="Unassembled WGS sequence"/>
</dbReference>
<evidence type="ECO:0000313" key="2">
    <source>
        <dbReference type="Proteomes" id="UP000664164"/>
    </source>
</evidence>